<feature type="transmembrane region" description="Helical" evidence="2">
    <location>
        <begin position="14"/>
        <end position="34"/>
    </location>
</feature>
<protein>
    <submittedName>
        <fullName evidence="3">Uncharacterized protein</fullName>
    </submittedName>
</protein>
<keyword evidence="2" id="KW-0472">Membrane</keyword>
<reference evidence="3" key="1">
    <citation type="submission" date="2021-02" db="EMBL/GenBank/DDBJ databases">
        <authorList>
            <person name="Nieuwenhuis M."/>
            <person name="Van De Peppel L.J.J."/>
        </authorList>
    </citation>
    <scope>NUCLEOTIDE SEQUENCE</scope>
    <source>
        <strain evidence="3">D49</strain>
    </source>
</reference>
<proteinExistence type="predicted"/>
<accession>A0A9P7FVI3</accession>
<evidence type="ECO:0000313" key="3">
    <source>
        <dbReference type="EMBL" id="KAG5636040.1"/>
    </source>
</evidence>
<dbReference type="Proteomes" id="UP000717328">
    <property type="component" value="Unassembled WGS sequence"/>
</dbReference>
<keyword evidence="2" id="KW-0812">Transmembrane</keyword>
<keyword evidence="2" id="KW-1133">Transmembrane helix</keyword>
<keyword evidence="1" id="KW-0175">Coiled coil</keyword>
<organism evidence="3 4">
    <name type="scientific">Sphagnurus paluster</name>
    <dbReference type="NCBI Taxonomy" id="117069"/>
    <lineage>
        <taxon>Eukaryota</taxon>
        <taxon>Fungi</taxon>
        <taxon>Dikarya</taxon>
        <taxon>Basidiomycota</taxon>
        <taxon>Agaricomycotina</taxon>
        <taxon>Agaricomycetes</taxon>
        <taxon>Agaricomycetidae</taxon>
        <taxon>Agaricales</taxon>
        <taxon>Tricholomatineae</taxon>
        <taxon>Lyophyllaceae</taxon>
        <taxon>Sphagnurus</taxon>
    </lineage>
</organism>
<dbReference type="OrthoDB" id="3222645at2759"/>
<feature type="coiled-coil region" evidence="1">
    <location>
        <begin position="51"/>
        <end position="138"/>
    </location>
</feature>
<sequence length="444" mass="49305">MPLPLSKVGVLSPLIYAAIAGLSVASLAGLVKFLRRLANARFASIPRDSELAELRKELDAVRRAAQEKADGLTVLEKELEGMRSRAKDDVAALEGARKHAEELEEQLDVRTREAREHKEELTRLNDRHTQTLQLLEARTLELRGAEAFLTKADALSGADVIGLLNTLNSEIYQTAAIIAEAFEFKTKAEREGKQRIEEEEEIMDEVYVSAGEIVGERMLELLKSSEHGDDPTLIQIAFQASMAAYSNWICTSWDLDDPEDESGLHRVYMSIRESEEQAVSGRWRALTRTHIPNIKTHDLAMYFMDAFVNILLAADVATSRPKLQEAIESRFADRVDIIVRGAQKLRRAIGEEVTSCDFEVVYIAHDSPYTPAEMDDAFAAGFEKGREDAADPEPVLCTTELGLARIVKVPGKAGEWEETLLLRPKIALKSGIDEMMVPESATAA</sequence>
<evidence type="ECO:0000256" key="2">
    <source>
        <dbReference type="SAM" id="Phobius"/>
    </source>
</evidence>
<evidence type="ECO:0000313" key="4">
    <source>
        <dbReference type="Proteomes" id="UP000717328"/>
    </source>
</evidence>
<evidence type="ECO:0000256" key="1">
    <source>
        <dbReference type="SAM" id="Coils"/>
    </source>
</evidence>
<dbReference type="AlphaFoldDB" id="A0A9P7FVI3"/>
<reference evidence="3" key="2">
    <citation type="submission" date="2021-10" db="EMBL/GenBank/DDBJ databases">
        <title>Phylogenomics reveals ancestral predisposition of the termite-cultivated fungus Termitomyces towards a domesticated lifestyle.</title>
        <authorList>
            <person name="Auxier B."/>
            <person name="Grum-Grzhimaylo A."/>
            <person name="Cardenas M.E."/>
            <person name="Lodge J.D."/>
            <person name="Laessoe T."/>
            <person name="Pedersen O."/>
            <person name="Smith M.E."/>
            <person name="Kuyper T.W."/>
            <person name="Franco-Molano E.A."/>
            <person name="Baroni T.J."/>
            <person name="Aanen D.K."/>
        </authorList>
    </citation>
    <scope>NUCLEOTIDE SEQUENCE</scope>
    <source>
        <strain evidence="3">D49</strain>
    </source>
</reference>
<keyword evidence="4" id="KW-1185">Reference proteome</keyword>
<gene>
    <name evidence="3" type="ORF">H0H81_009313</name>
</gene>
<name>A0A9P7FVI3_9AGAR</name>
<comment type="caution">
    <text evidence="3">The sequence shown here is derived from an EMBL/GenBank/DDBJ whole genome shotgun (WGS) entry which is preliminary data.</text>
</comment>
<dbReference type="EMBL" id="JABCKI010005984">
    <property type="protein sequence ID" value="KAG5636040.1"/>
    <property type="molecule type" value="Genomic_DNA"/>
</dbReference>